<comment type="subunit">
    <text evidence="4">Homodimer.</text>
</comment>
<evidence type="ECO:0000256" key="6">
    <source>
        <dbReference type="ARBA" id="ARBA00022679"/>
    </source>
</evidence>
<evidence type="ECO:0000256" key="9">
    <source>
        <dbReference type="ARBA" id="ARBA00032610"/>
    </source>
</evidence>
<feature type="transmembrane region" description="Helical" evidence="13">
    <location>
        <begin position="264"/>
        <end position="283"/>
    </location>
</feature>
<dbReference type="InterPro" id="IPR004839">
    <property type="entry name" value="Aminotransferase_I/II_large"/>
</dbReference>
<dbReference type="Pfam" id="PF00155">
    <property type="entry name" value="Aminotran_1_2"/>
    <property type="match status" value="1"/>
</dbReference>
<evidence type="ECO:0000256" key="4">
    <source>
        <dbReference type="ARBA" id="ARBA00011738"/>
    </source>
</evidence>
<dbReference type="Gene3D" id="3.90.1150.10">
    <property type="entry name" value="Aspartate Aminotransferase, domain 1"/>
    <property type="match status" value="1"/>
</dbReference>
<proteinExistence type="inferred from homology"/>
<dbReference type="GO" id="GO:0030170">
    <property type="term" value="F:pyridoxal phosphate binding"/>
    <property type="evidence" value="ECO:0007669"/>
    <property type="project" value="InterPro"/>
</dbReference>
<dbReference type="GO" id="GO:0009102">
    <property type="term" value="P:biotin biosynthetic process"/>
    <property type="evidence" value="ECO:0007669"/>
    <property type="project" value="UniProtKB-KW"/>
</dbReference>
<dbReference type="InterPro" id="IPR015421">
    <property type="entry name" value="PyrdxlP-dep_Trfase_major"/>
</dbReference>
<evidence type="ECO:0000256" key="8">
    <source>
        <dbReference type="ARBA" id="ARBA00022898"/>
    </source>
</evidence>
<comment type="catalytic activity">
    <reaction evidence="11">
        <text>6-carboxyhexanoyl-[ACP] + L-alanine + H(+) = (8S)-8-amino-7-oxononanoate + holo-[ACP] + CO2</text>
        <dbReference type="Rhea" id="RHEA:42288"/>
        <dbReference type="Rhea" id="RHEA-COMP:9685"/>
        <dbReference type="Rhea" id="RHEA-COMP:9955"/>
        <dbReference type="ChEBI" id="CHEBI:15378"/>
        <dbReference type="ChEBI" id="CHEBI:16526"/>
        <dbReference type="ChEBI" id="CHEBI:57972"/>
        <dbReference type="ChEBI" id="CHEBI:64479"/>
        <dbReference type="ChEBI" id="CHEBI:78846"/>
        <dbReference type="ChEBI" id="CHEBI:149468"/>
        <dbReference type="EC" id="2.3.1.47"/>
    </reaction>
</comment>
<dbReference type="PROSITE" id="PS00599">
    <property type="entry name" value="AA_TRANSFER_CLASS_2"/>
    <property type="match status" value="1"/>
</dbReference>
<dbReference type="InterPro" id="IPR015422">
    <property type="entry name" value="PyrdxlP-dep_Trfase_small"/>
</dbReference>
<organism evidence="15 16">
    <name type="scientific">Campylobacter estrildidarum</name>
    <dbReference type="NCBI Taxonomy" id="2510189"/>
    <lineage>
        <taxon>Bacteria</taxon>
        <taxon>Pseudomonadati</taxon>
        <taxon>Campylobacterota</taxon>
        <taxon>Epsilonproteobacteria</taxon>
        <taxon>Campylobacterales</taxon>
        <taxon>Campylobacteraceae</taxon>
        <taxon>Campylobacter</taxon>
    </lineage>
</organism>
<evidence type="ECO:0000256" key="13">
    <source>
        <dbReference type="SAM" id="Phobius"/>
    </source>
</evidence>
<comment type="pathway">
    <text evidence="2">Cofactor biosynthesis; biotin biosynthesis.</text>
</comment>
<dbReference type="InterPro" id="IPR050087">
    <property type="entry name" value="AON_synthase_class-II"/>
</dbReference>
<dbReference type="PANTHER" id="PTHR13693:SF100">
    <property type="entry name" value="8-AMINO-7-OXONONANOATE SYNTHASE"/>
    <property type="match status" value="1"/>
</dbReference>
<keyword evidence="8 12" id="KW-0663">Pyridoxal phosphate</keyword>
<dbReference type="SUPFAM" id="SSF53383">
    <property type="entry name" value="PLP-dependent transferases"/>
    <property type="match status" value="1"/>
</dbReference>
<dbReference type="GO" id="GO:0008710">
    <property type="term" value="F:8-amino-7-oxononanoate synthase activity"/>
    <property type="evidence" value="ECO:0007669"/>
    <property type="project" value="UniProtKB-EC"/>
</dbReference>
<keyword evidence="13" id="KW-1133">Transmembrane helix</keyword>
<keyword evidence="13" id="KW-0472">Membrane</keyword>
<protein>
    <recommendedName>
        <fullName evidence="5">8-amino-7-oxononanoate synthase</fullName>
        <ecNumber evidence="5">2.3.1.47</ecNumber>
    </recommendedName>
    <alternativeName>
        <fullName evidence="9">7-keto-8-amino-pelargonic acid synthase</fullName>
    </alternativeName>
    <alternativeName>
        <fullName evidence="10">8-amino-7-ketopelargonate synthase</fullName>
    </alternativeName>
</protein>
<evidence type="ECO:0000256" key="2">
    <source>
        <dbReference type="ARBA" id="ARBA00004746"/>
    </source>
</evidence>
<evidence type="ECO:0000256" key="3">
    <source>
        <dbReference type="ARBA" id="ARBA00010008"/>
    </source>
</evidence>
<dbReference type="OrthoDB" id="9807157at2"/>
<dbReference type="InterPro" id="IPR001917">
    <property type="entry name" value="Aminotrans_II_pyridoxalP_BS"/>
</dbReference>
<evidence type="ECO:0000313" key="15">
    <source>
        <dbReference type="EMBL" id="TKX31252.1"/>
    </source>
</evidence>
<gene>
    <name evidence="15" type="ORF">CQA69_03140</name>
</gene>
<comment type="cofactor">
    <cofactor evidence="1 12">
        <name>pyridoxal 5'-phosphate</name>
        <dbReference type="ChEBI" id="CHEBI:597326"/>
    </cofactor>
</comment>
<evidence type="ECO:0000313" key="16">
    <source>
        <dbReference type="Proteomes" id="UP000308838"/>
    </source>
</evidence>
<evidence type="ECO:0000256" key="12">
    <source>
        <dbReference type="RuleBase" id="RU003693"/>
    </source>
</evidence>
<dbReference type="Gene3D" id="3.40.640.10">
    <property type="entry name" value="Type I PLP-dependent aspartate aminotransferase-like (Major domain)"/>
    <property type="match status" value="1"/>
</dbReference>
<dbReference type="InterPro" id="IPR015424">
    <property type="entry name" value="PyrdxlP-dep_Trfase"/>
</dbReference>
<evidence type="ECO:0000256" key="7">
    <source>
        <dbReference type="ARBA" id="ARBA00022756"/>
    </source>
</evidence>
<comment type="similarity">
    <text evidence="3">Belongs to the class-II pyridoxal-phosphate-dependent aminotransferase family. BioF subfamily.</text>
</comment>
<keyword evidence="16" id="KW-1185">Reference proteome</keyword>
<reference evidence="15 16" key="1">
    <citation type="submission" date="2018-05" db="EMBL/GenBank/DDBJ databases">
        <title>Novel Campyloabacter and Helicobacter Species and Strains.</title>
        <authorList>
            <person name="Mannion A.J."/>
            <person name="Shen Z."/>
            <person name="Fox J.G."/>
        </authorList>
    </citation>
    <scope>NUCLEOTIDE SEQUENCE [LARGE SCALE GENOMIC DNA]</scope>
    <source>
        <strain evidence="16">MIT17-664</strain>
    </source>
</reference>
<dbReference type="RefSeq" id="WP_137620376.1">
    <property type="nucleotide sequence ID" value="NZ_NXLZ01000004.1"/>
</dbReference>
<dbReference type="EC" id="2.3.1.47" evidence="5"/>
<sequence length="380" mass="43935">MPVEKILQDLKDDHNFRSLPHLKHEGKFVYKEGKKLLNLASNDYLALSYDKELKEEFLSTLKDENLFFSSSSSRSLSGNFEIYEELEDYLKADFKDKEILHFNSGYHLNLSCIAALSSLDKTLFLADKFIHASMIDGLRLNRTNFFRYKHNDLDHLEFLIRKHYEKYENIVILSEALFSMDGDFSDLKALVELKKTYPKIKLYIDEAHSVGCFDKKGLGYAKFLGLENEIDFLVFTFGKAIASMGACMICTKKYKDFFINKARAFIYSTALPPINVAFTLFIFKNMTKFQNKRENLYRLSQNFKNKLKEKKYQILGDCYIVSLILGDNKKALEIAQILEKGGFFAPAIKEPTVPKNTARIRFSLHAGLDQNDLNPILELL</sequence>
<evidence type="ECO:0000256" key="11">
    <source>
        <dbReference type="ARBA" id="ARBA00047715"/>
    </source>
</evidence>
<keyword evidence="7" id="KW-0093">Biotin biosynthesis</keyword>
<dbReference type="PANTHER" id="PTHR13693">
    <property type="entry name" value="CLASS II AMINOTRANSFERASE/8-AMINO-7-OXONONANOATE SYNTHASE"/>
    <property type="match status" value="1"/>
</dbReference>
<dbReference type="Proteomes" id="UP000308838">
    <property type="component" value="Unassembled WGS sequence"/>
</dbReference>
<accession>A0A4V6DW97</accession>
<keyword evidence="6" id="KW-0808">Transferase</keyword>
<evidence type="ECO:0000256" key="5">
    <source>
        <dbReference type="ARBA" id="ARBA00013187"/>
    </source>
</evidence>
<feature type="domain" description="Aminotransferase class I/classII large" evidence="14">
    <location>
        <begin position="35"/>
        <end position="378"/>
    </location>
</feature>
<evidence type="ECO:0000256" key="10">
    <source>
        <dbReference type="ARBA" id="ARBA00033381"/>
    </source>
</evidence>
<comment type="caution">
    <text evidence="15">The sequence shown here is derived from an EMBL/GenBank/DDBJ whole genome shotgun (WGS) entry which is preliminary data.</text>
</comment>
<evidence type="ECO:0000256" key="1">
    <source>
        <dbReference type="ARBA" id="ARBA00001933"/>
    </source>
</evidence>
<keyword evidence="13" id="KW-0812">Transmembrane</keyword>
<evidence type="ECO:0000259" key="14">
    <source>
        <dbReference type="Pfam" id="PF00155"/>
    </source>
</evidence>
<name>A0A4V6DW97_9BACT</name>
<dbReference type="AlphaFoldDB" id="A0A4V6DW97"/>
<dbReference type="EMBL" id="NXLZ01000004">
    <property type="protein sequence ID" value="TKX31252.1"/>
    <property type="molecule type" value="Genomic_DNA"/>
</dbReference>